<dbReference type="Proteomes" id="UP000673691">
    <property type="component" value="Unassembled WGS sequence"/>
</dbReference>
<gene>
    <name evidence="2" type="ORF">BJ554DRAFT_965</name>
</gene>
<dbReference type="EMBL" id="JAEFCI010007959">
    <property type="protein sequence ID" value="KAG5458758.1"/>
    <property type="molecule type" value="Genomic_DNA"/>
</dbReference>
<comment type="caution">
    <text evidence="2">The sequence shown here is derived from an EMBL/GenBank/DDBJ whole genome shotgun (WGS) entry which is preliminary data.</text>
</comment>
<name>A0A8H7ZSE7_9FUNG</name>
<evidence type="ECO:0000256" key="1">
    <source>
        <dbReference type="SAM" id="MobiDB-lite"/>
    </source>
</evidence>
<feature type="region of interest" description="Disordered" evidence="1">
    <location>
        <begin position="77"/>
        <end position="106"/>
    </location>
</feature>
<keyword evidence="3" id="KW-1185">Reference proteome</keyword>
<protein>
    <submittedName>
        <fullName evidence="2">Uncharacterized protein</fullName>
    </submittedName>
</protein>
<accession>A0A8H7ZSE7</accession>
<reference evidence="2 3" key="1">
    <citation type="journal article" name="Sci. Rep.">
        <title>Genome-scale phylogenetic analyses confirm Olpidium as the closest living zoosporic fungus to the non-flagellated, terrestrial fungi.</title>
        <authorList>
            <person name="Chang Y."/>
            <person name="Rochon D."/>
            <person name="Sekimoto S."/>
            <person name="Wang Y."/>
            <person name="Chovatia M."/>
            <person name="Sandor L."/>
            <person name="Salamov A."/>
            <person name="Grigoriev I.V."/>
            <person name="Stajich J.E."/>
            <person name="Spatafora J.W."/>
        </authorList>
    </citation>
    <scope>NUCLEOTIDE SEQUENCE [LARGE SCALE GENOMIC DNA]</scope>
    <source>
        <strain evidence="2">S191</strain>
    </source>
</reference>
<evidence type="ECO:0000313" key="2">
    <source>
        <dbReference type="EMBL" id="KAG5458758.1"/>
    </source>
</evidence>
<organism evidence="2 3">
    <name type="scientific">Olpidium bornovanus</name>
    <dbReference type="NCBI Taxonomy" id="278681"/>
    <lineage>
        <taxon>Eukaryota</taxon>
        <taxon>Fungi</taxon>
        <taxon>Fungi incertae sedis</taxon>
        <taxon>Olpidiomycota</taxon>
        <taxon>Olpidiomycotina</taxon>
        <taxon>Olpidiomycetes</taxon>
        <taxon>Olpidiales</taxon>
        <taxon>Olpidiaceae</taxon>
        <taxon>Olpidium</taxon>
    </lineage>
</organism>
<sequence>MWIGKVLRCIGVATCLISLFFSLSLFLSAHPDVAWDTSEICDKLAHPPEKREKGLPVHPYGRWRVGLGTLDVREHSLRTAGPIQEDGRRSAEDFPENVEDPTNGRR</sequence>
<evidence type="ECO:0000313" key="3">
    <source>
        <dbReference type="Proteomes" id="UP000673691"/>
    </source>
</evidence>
<dbReference type="AlphaFoldDB" id="A0A8H7ZSE7"/>
<proteinExistence type="predicted"/>